<dbReference type="SUPFAM" id="SSF51215">
    <property type="entry name" value="Regulatory protein AraC"/>
    <property type="match status" value="1"/>
</dbReference>
<keyword evidence="1" id="KW-0805">Transcription regulation</keyword>
<comment type="caution">
    <text evidence="5">The sequence shown here is derived from an EMBL/GenBank/DDBJ whole genome shotgun (WGS) entry which is preliminary data.</text>
</comment>
<dbReference type="PROSITE" id="PS01124">
    <property type="entry name" value="HTH_ARAC_FAMILY_2"/>
    <property type="match status" value="1"/>
</dbReference>
<dbReference type="Pfam" id="PF12833">
    <property type="entry name" value="HTH_18"/>
    <property type="match status" value="1"/>
</dbReference>
<dbReference type="PRINTS" id="PR00032">
    <property type="entry name" value="HTHARAC"/>
</dbReference>
<dbReference type="SUPFAM" id="SSF46689">
    <property type="entry name" value="Homeodomain-like"/>
    <property type="match status" value="2"/>
</dbReference>
<evidence type="ECO:0000256" key="2">
    <source>
        <dbReference type="ARBA" id="ARBA00023125"/>
    </source>
</evidence>
<dbReference type="GO" id="GO:0043565">
    <property type="term" value="F:sequence-specific DNA binding"/>
    <property type="evidence" value="ECO:0007669"/>
    <property type="project" value="InterPro"/>
</dbReference>
<name>A0A927BRM4_9BACL</name>
<dbReference type="PANTHER" id="PTHR43280">
    <property type="entry name" value="ARAC-FAMILY TRANSCRIPTIONAL REGULATOR"/>
    <property type="match status" value="1"/>
</dbReference>
<keyword evidence="2" id="KW-0238">DNA-binding</keyword>
<dbReference type="SMART" id="SM00342">
    <property type="entry name" value="HTH_ARAC"/>
    <property type="match status" value="1"/>
</dbReference>
<dbReference type="PANTHER" id="PTHR43280:SF29">
    <property type="entry name" value="ARAC-FAMILY TRANSCRIPTIONAL REGULATOR"/>
    <property type="match status" value="1"/>
</dbReference>
<dbReference type="Gene3D" id="1.10.10.60">
    <property type="entry name" value="Homeodomain-like"/>
    <property type="match status" value="2"/>
</dbReference>
<sequence length="270" mass="30308">MNDSERIAAVYAGSICRVEKVYRVIIQPKSTLRAYRTIKHGWVFPVRGEAHMQVNGTSYALEPGRVLHAAPEMRLDSQVQGEGEFEYYLLLYRLEQASDAAATVCGTHYALRPGVHPGINERLVQLHRQVRRTGELARLKTSALLMDLLHQVLHGCGQAIGGSAPSEQAVTAAAAYIEDHYMEPLTLHGLAALHGMSSARFSYYFHKYMRLRPIEYVMQCRMERARELLQAGTFPISAVSASVGYDNPLYFSRVFKKKFGLSPSKYISQV</sequence>
<evidence type="ECO:0000313" key="5">
    <source>
        <dbReference type="EMBL" id="MBD2845017.1"/>
    </source>
</evidence>
<evidence type="ECO:0000313" key="6">
    <source>
        <dbReference type="Proteomes" id="UP000621560"/>
    </source>
</evidence>
<protein>
    <submittedName>
        <fullName evidence="5">Helix-turn-helix transcriptional regulator</fullName>
    </submittedName>
</protein>
<dbReference type="RefSeq" id="WP_190916205.1">
    <property type="nucleotide sequence ID" value="NZ_JACXIZ010000013.1"/>
</dbReference>
<evidence type="ECO:0000259" key="4">
    <source>
        <dbReference type="PROSITE" id="PS01124"/>
    </source>
</evidence>
<dbReference type="InterPro" id="IPR018060">
    <property type="entry name" value="HTH_AraC"/>
</dbReference>
<organism evidence="5 6">
    <name type="scientific">Paenibacillus sabuli</name>
    <dbReference type="NCBI Taxonomy" id="2772509"/>
    <lineage>
        <taxon>Bacteria</taxon>
        <taxon>Bacillati</taxon>
        <taxon>Bacillota</taxon>
        <taxon>Bacilli</taxon>
        <taxon>Bacillales</taxon>
        <taxon>Paenibacillaceae</taxon>
        <taxon>Paenibacillus</taxon>
    </lineage>
</organism>
<gene>
    <name evidence="5" type="ORF">IDH44_07430</name>
</gene>
<dbReference type="InterPro" id="IPR020449">
    <property type="entry name" value="Tscrpt_reg_AraC-type_HTH"/>
</dbReference>
<keyword evidence="6" id="KW-1185">Reference proteome</keyword>
<reference evidence="5" key="1">
    <citation type="submission" date="2020-09" db="EMBL/GenBank/DDBJ databases">
        <title>A novel bacterium of genus Paenibacillus, isolated from South China Sea.</title>
        <authorList>
            <person name="Huang H."/>
            <person name="Mo K."/>
            <person name="Hu Y."/>
        </authorList>
    </citation>
    <scope>NUCLEOTIDE SEQUENCE</scope>
    <source>
        <strain evidence="5">IB182496</strain>
    </source>
</reference>
<dbReference type="EMBL" id="JACXIZ010000013">
    <property type="protein sequence ID" value="MBD2845017.1"/>
    <property type="molecule type" value="Genomic_DNA"/>
</dbReference>
<dbReference type="InterPro" id="IPR009057">
    <property type="entry name" value="Homeodomain-like_sf"/>
</dbReference>
<evidence type="ECO:0000256" key="3">
    <source>
        <dbReference type="ARBA" id="ARBA00023163"/>
    </source>
</evidence>
<keyword evidence="3" id="KW-0804">Transcription</keyword>
<feature type="domain" description="HTH araC/xylS-type" evidence="4">
    <location>
        <begin position="171"/>
        <end position="269"/>
    </location>
</feature>
<proteinExistence type="predicted"/>
<dbReference type="Proteomes" id="UP000621560">
    <property type="component" value="Unassembled WGS sequence"/>
</dbReference>
<accession>A0A927BRM4</accession>
<dbReference type="InterPro" id="IPR018062">
    <property type="entry name" value="HTH_AraC-typ_CS"/>
</dbReference>
<evidence type="ECO:0000256" key="1">
    <source>
        <dbReference type="ARBA" id="ARBA00023015"/>
    </source>
</evidence>
<dbReference type="Pfam" id="PF02311">
    <property type="entry name" value="AraC_binding"/>
    <property type="match status" value="1"/>
</dbReference>
<dbReference type="PROSITE" id="PS00041">
    <property type="entry name" value="HTH_ARAC_FAMILY_1"/>
    <property type="match status" value="1"/>
</dbReference>
<dbReference type="InterPro" id="IPR003313">
    <property type="entry name" value="AraC-bd"/>
</dbReference>
<dbReference type="AlphaFoldDB" id="A0A927BRM4"/>
<dbReference type="GO" id="GO:0003700">
    <property type="term" value="F:DNA-binding transcription factor activity"/>
    <property type="evidence" value="ECO:0007669"/>
    <property type="project" value="InterPro"/>
</dbReference>
<dbReference type="InterPro" id="IPR037923">
    <property type="entry name" value="HTH-like"/>
</dbReference>